<keyword evidence="3" id="KW-1185">Reference proteome</keyword>
<organism evidence="2 3">
    <name type="scientific">Flavobacterium xanthum</name>
    <dbReference type="NCBI Taxonomy" id="69322"/>
    <lineage>
        <taxon>Bacteria</taxon>
        <taxon>Pseudomonadati</taxon>
        <taxon>Bacteroidota</taxon>
        <taxon>Flavobacteriia</taxon>
        <taxon>Flavobacteriales</taxon>
        <taxon>Flavobacteriaceae</taxon>
        <taxon>Flavobacterium</taxon>
    </lineage>
</organism>
<dbReference type="Pfam" id="PF12674">
    <property type="entry name" value="Zn_ribbon_2"/>
    <property type="match status" value="1"/>
</dbReference>
<evidence type="ECO:0000313" key="3">
    <source>
        <dbReference type="Proteomes" id="UP000184260"/>
    </source>
</evidence>
<gene>
    <name evidence="2" type="ORF">SAMN05443669_103324</name>
</gene>
<evidence type="ECO:0000259" key="1">
    <source>
        <dbReference type="Pfam" id="PF12674"/>
    </source>
</evidence>
<evidence type="ECO:0000313" key="2">
    <source>
        <dbReference type="EMBL" id="SHM37547.1"/>
    </source>
</evidence>
<dbReference type="STRING" id="69322.SAMN05443669_103324"/>
<name>A0A1M7IAT0_9FLAO</name>
<accession>A0A1M7IAT0</accession>
<dbReference type="RefSeq" id="WP_073354669.1">
    <property type="nucleotide sequence ID" value="NZ_FRBU01000033.1"/>
</dbReference>
<dbReference type="EMBL" id="FRBU01000033">
    <property type="protein sequence ID" value="SHM37547.1"/>
    <property type="molecule type" value="Genomic_DNA"/>
</dbReference>
<dbReference type="AlphaFoldDB" id="A0A1M7IAT0"/>
<dbReference type="OrthoDB" id="9801008at2"/>
<feature type="domain" description="Putative zinc ribbon" evidence="1">
    <location>
        <begin position="7"/>
        <end position="84"/>
    </location>
</feature>
<protein>
    <submittedName>
        <fullName evidence="2">Putative zinc ribbon domain-containing protein</fullName>
    </submittedName>
</protein>
<reference evidence="3" key="1">
    <citation type="submission" date="2016-11" db="EMBL/GenBank/DDBJ databases">
        <authorList>
            <person name="Varghese N."/>
            <person name="Submissions S."/>
        </authorList>
    </citation>
    <scope>NUCLEOTIDE SEQUENCE [LARGE SCALE GENOMIC DNA]</scope>
    <source>
        <strain evidence="3">DSM 3661</strain>
    </source>
</reference>
<dbReference type="Proteomes" id="UP000184260">
    <property type="component" value="Unassembled WGS sequence"/>
</dbReference>
<proteinExistence type="predicted"/>
<sequence length="86" mass="9752">MENKISCQSCSIPLDATALQGTDKNGLKSKEYCKYCFDDGAFKNPEINLEQMKINVNNKLKKLAINEDSIQKTVNNLPLLKRWKSS</sequence>
<dbReference type="InterPro" id="IPR025868">
    <property type="entry name" value="Zn_ribbon_dom_put"/>
</dbReference>